<reference evidence="1 2" key="1">
    <citation type="submission" date="2020-04" db="EMBL/GenBank/DDBJ databases">
        <title>Zoogloea sp. G-4-1-14 isolated from soil.</title>
        <authorList>
            <person name="Dahal R.H."/>
        </authorList>
    </citation>
    <scope>NUCLEOTIDE SEQUENCE [LARGE SCALE GENOMIC DNA]</scope>
    <source>
        <strain evidence="1 2">G-4-1-14</strain>
    </source>
</reference>
<dbReference type="Proteomes" id="UP000580043">
    <property type="component" value="Unassembled WGS sequence"/>
</dbReference>
<protein>
    <submittedName>
        <fullName evidence="1">DUF934 domain-containing protein</fullName>
    </submittedName>
</protein>
<evidence type="ECO:0000313" key="2">
    <source>
        <dbReference type="Proteomes" id="UP000580043"/>
    </source>
</evidence>
<comment type="caution">
    <text evidence="1">The sequence shown here is derived from an EMBL/GenBank/DDBJ whole genome shotgun (WGS) entry which is preliminary data.</text>
</comment>
<dbReference type="InterPro" id="IPR008318">
    <property type="entry name" value="UCP030820"/>
</dbReference>
<name>A0A848GB69_9RHOO</name>
<dbReference type="EMBL" id="JABBGA010000021">
    <property type="protein sequence ID" value="NML28016.1"/>
    <property type="molecule type" value="Genomic_DNA"/>
</dbReference>
<keyword evidence="2" id="KW-1185">Reference proteome</keyword>
<proteinExistence type="predicted"/>
<accession>A0A848GB69</accession>
<gene>
    <name evidence="1" type="ORF">HHL15_19840</name>
</gene>
<dbReference type="PIRSF" id="PIRSF030820">
    <property type="entry name" value="UCP030820"/>
    <property type="match status" value="1"/>
</dbReference>
<organism evidence="1 2">
    <name type="scientific">Zoogloea dura</name>
    <dbReference type="NCBI Taxonomy" id="2728840"/>
    <lineage>
        <taxon>Bacteria</taxon>
        <taxon>Pseudomonadati</taxon>
        <taxon>Pseudomonadota</taxon>
        <taxon>Betaproteobacteria</taxon>
        <taxon>Rhodocyclales</taxon>
        <taxon>Zoogloeaceae</taxon>
        <taxon>Zoogloea</taxon>
    </lineage>
</organism>
<dbReference type="RefSeq" id="WP_169147551.1">
    <property type="nucleotide sequence ID" value="NZ_JABBGA010000021.1"/>
</dbReference>
<dbReference type="AlphaFoldDB" id="A0A848GB69"/>
<sequence>MSVLIRDGRVVDNLWPLLPEEEGAAAPLPAAGRILLHLPRWLEESRNPQRAACGVWLQPHEDPELLVPDLPTLPVIALSFPVFTDGRAYSQARLLRQRHGFQGELRAVGDVLRDQLSAMARCGFDAFLLRADQSPEAALAALGGGPRPPWPRWP</sequence>
<evidence type="ECO:0000313" key="1">
    <source>
        <dbReference type="EMBL" id="NML28016.1"/>
    </source>
</evidence>
<dbReference type="Pfam" id="PF06073">
    <property type="entry name" value="DUF934"/>
    <property type="match status" value="1"/>
</dbReference>